<gene>
    <name evidence="12" type="ordered locus">Acear_0549</name>
</gene>
<evidence type="ECO:0000256" key="4">
    <source>
        <dbReference type="ARBA" id="ARBA00022679"/>
    </source>
</evidence>
<dbReference type="RefSeq" id="WP_013277538.1">
    <property type="nucleotide sequence ID" value="NC_014378.1"/>
</dbReference>
<keyword evidence="5 10" id="KW-0479">Metal-binding</keyword>
<evidence type="ECO:0000256" key="7">
    <source>
        <dbReference type="ARBA" id="ARBA00022842"/>
    </source>
</evidence>
<evidence type="ECO:0000256" key="10">
    <source>
        <dbReference type="PIRNR" id="PIRNR006268"/>
    </source>
</evidence>
<reference evidence="12 13" key="1">
    <citation type="journal article" date="2010" name="Stand. Genomic Sci.">
        <title>Complete genome sequence of Acetohalobium arabaticum type strain (Z-7288).</title>
        <authorList>
            <person name="Sikorski J."/>
            <person name="Lapidus A."/>
            <person name="Chertkov O."/>
            <person name="Lucas S."/>
            <person name="Copeland A."/>
            <person name="Glavina Del Rio T."/>
            <person name="Nolan M."/>
            <person name="Tice H."/>
            <person name="Cheng J.F."/>
            <person name="Han C."/>
            <person name="Brambilla E."/>
            <person name="Pitluck S."/>
            <person name="Liolios K."/>
            <person name="Ivanova N."/>
            <person name="Mavromatis K."/>
            <person name="Mikhailova N."/>
            <person name="Pati A."/>
            <person name="Bruce D."/>
            <person name="Detter C."/>
            <person name="Tapia R."/>
            <person name="Goodwin L."/>
            <person name="Chen A."/>
            <person name="Palaniappan K."/>
            <person name="Land M."/>
            <person name="Hauser L."/>
            <person name="Chang Y.J."/>
            <person name="Jeffries C.D."/>
            <person name="Rohde M."/>
            <person name="Goker M."/>
            <person name="Spring S."/>
            <person name="Woyke T."/>
            <person name="Bristow J."/>
            <person name="Eisen J.A."/>
            <person name="Markowitz V."/>
            <person name="Hugenholtz P."/>
            <person name="Kyrpides N.C."/>
            <person name="Klenk H.P."/>
        </authorList>
    </citation>
    <scope>NUCLEOTIDE SEQUENCE [LARGE SCALE GENOMIC DNA]</scope>
    <source>
        <strain evidence="13">ATCC 49924 / DSM 5501 / Z-7288</strain>
    </source>
</reference>
<sequence>MQQKKKIGLSLIILLILLVGTITSFKIISSPPEYETKEFLMDTMVSLTVTGNEAKEAGQAAVKAMRQTADEATRYNENSIISRINNGAGNKPVEVTDDLLVMIKTAKEYGRLTDGKFDITVAPVIDLWNFKAEDPAVPSDNKIERRLDLVNYKEININEDKRTVMLAEPGMKLDLGGVAKGYIVDQAAEVLKKFDIESALINAGGNIRTIGTKPNGDKWRIGIRNPRDTSKDSEDNYSNIIGIKETNVVTSGDYERYFMEEGRRYHHILDPNTGYPARGLASVTIVADSSFKADILSTALFILGFDEAKAYIQEDDSIEGMLITTDLNKWQSEGFKKLIVD</sequence>
<dbReference type="EMBL" id="CP002105">
    <property type="protein sequence ID" value="ADL12092.1"/>
    <property type="molecule type" value="Genomic_DNA"/>
</dbReference>
<dbReference type="AlphaFoldDB" id="D9QV33"/>
<dbReference type="HOGENOM" id="CLU_044403_1_0_9"/>
<dbReference type="Gene3D" id="3.10.520.10">
    <property type="entry name" value="ApbE-like domains"/>
    <property type="match status" value="1"/>
</dbReference>
<evidence type="ECO:0000256" key="5">
    <source>
        <dbReference type="ARBA" id="ARBA00022723"/>
    </source>
</evidence>
<evidence type="ECO:0000256" key="8">
    <source>
        <dbReference type="ARBA" id="ARBA00031306"/>
    </source>
</evidence>
<feature type="binding site" evidence="11">
    <location>
        <position position="294"/>
    </location>
    <ligand>
        <name>Mg(2+)</name>
        <dbReference type="ChEBI" id="CHEBI:18420"/>
    </ligand>
</feature>
<keyword evidence="7 10" id="KW-0460">Magnesium</keyword>
<dbReference type="KEGG" id="aar:Acear_0549"/>
<evidence type="ECO:0000256" key="9">
    <source>
        <dbReference type="ARBA" id="ARBA00048540"/>
    </source>
</evidence>
<dbReference type="PANTHER" id="PTHR30040">
    <property type="entry name" value="THIAMINE BIOSYNTHESIS LIPOPROTEIN APBE"/>
    <property type="match status" value="1"/>
</dbReference>
<organism evidence="12 13">
    <name type="scientific">Acetohalobium arabaticum (strain ATCC 49924 / DSM 5501 / Z-7288)</name>
    <dbReference type="NCBI Taxonomy" id="574087"/>
    <lineage>
        <taxon>Bacteria</taxon>
        <taxon>Bacillati</taxon>
        <taxon>Bacillota</taxon>
        <taxon>Clostridia</taxon>
        <taxon>Halanaerobiales</taxon>
        <taxon>Halobacteroidaceae</taxon>
        <taxon>Acetohalobium</taxon>
    </lineage>
</organism>
<dbReference type="InterPro" id="IPR003374">
    <property type="entry name" value="ApbE-like_sf"/>
</dbReference>
<accession>D9QV33</accession>
<dbReference type="Proteomes" id="UP000001661">
    <property type="component" value="Chromosome"/>
</dbReference>
<dbReference type="EC" id="2.7.1.180" evidence="1 10"/>
<dbReference type="Pfam" id="PF02424">
    <property type="entry name" value="ApbE"/>
    <property type="match status" value="1"/>
</dbReference>
<keyword evidence="6 10" id="KW-0274">FAD</keyword>
<evidence type="ECO:0000256" key="1">
    <source>
        <dbReference type="ARBA" id="ARBA00011955"/>
    </source>
</evidence>
<keyword evidence="13" id="KW-1185">Reference proteome</keyword>
<name>D9QV33_ACEAZ</name>
<proteinExistence type="inferred from homology"/>
<evidence type="ECO:0000313" key="12">
    <source>
        <dbReference type="EMBL" id="ADL12092.1"/>
    </source>
</evidence>
<evidence type="ECO:0000256" key="3">
    <source>
        <dbReference type="ARBA" id="ARBA00022630"/>
    </source>
</evidence>
<dbReference type="eggNOG" id="COG1477">
    <property type="taxonomic scope" value="Bacteria"/>
</dbReference>
<protein>
    <recommendedName>
        <fullName evidence="2 10">FAD:protein FMN transferase</fullName>
        <ecNumber evidence="1 10">2.7.1.180</ecNumber>
    </recommendedName>
    <alternativeName>
        <fullName evidence="8 10">Flavin transferase</fullName>
    </alternativeName>
</protein>
<comment type="similarity">
    <text evidence="10">Belongs to the ApbE family.</text>
</comment>
<dbReference type="PANTHER" id="PTHR30040:SF2">
    <property type="entry name" value="FAD:PROTEIN FMN TRANSFERASE"/>
    <property type="match status" value="1"/>
</dbReference>
<evidence type="ECO:0000256" key="11">
    <source>
        <dbReference type="PIRSR" id="PIRSR006268-2"/>
    </source>
</evidence>
<dbReference type="PIRSF" id="PIRSF006268">
    <property type="entry name" value="ApbE"/>
    <property type="match status" value="1"/>
</dbReference>
<dbReference type="GO" id="GO:0016740">
    <property type="term" value="F:transferase activity"/>
    <property type="evidence" value="ECO:0007669"/>
    <property type="project" value="UniProtKB-UniRule"/>
</dbReference>
<dbReference type="SUPFAM" id="SSF143631">
    <property type="entry name" value="ApbE-like"/>
    <property type="match status" value="1"/>
</dbReference>
<comment type="cofactor">
    <cofactor evidence="11">
        <name>Mg(2+)</name>
        <dbReference type="ChEBI" id="CHEBI:18420"/>
    </cofactor>
    <cofactor evidence="11">
        <name>Mn(2+)</name>
        <dbReference type="ChEBI" id="CHEBI:29035"/>
    </cofactor>
    <text evidence="11">Magnesium. Can also use manganese.</text>
</comment>
<evidence type="ECO:0000256" key="6">
    <source>
        <dbReference type="ARBA" id="ARBA00022827"/>
    </source>
</evidence>
<comment type="catalytic activity">
    <reaction evidence="9 10">
        <text>L-threonyl-[protein] + FAD = FMN-L-threonyl-[protein] + AMP + H(+)</text>
        <dbReference type="Rhea" id="RHEA:36847"/>
        <dbReference type="Rhea" id="RHEA-COMP:11060"/>
        <dbReference type="Rhea" id="RHEA-COMP:11061"/>
        <dbReference type="ChEBI" id="CHEBI:15378"/>
        <dbReference type="ChEBI" id="CHEBI:30013"/>
        <dbReference type="ChEBI" id="CHEBI:57692"/>
        <dbReference type="ChEBI" id="CHEBI:74257"/>
        <dbReference type="ChEBI" id="CHEBI:456215"/>
        <dbReference type="EC" id="2.7.1.180"/>
    </reaction>
</comment>
<dbReference type="InterPro" id="IPR024932">
    <property type="entry name" value="ApbE"/>
</dbReference>
<dbReference type="STRING" id="574087.Acear_0549"/>
<dbReference type="OrthoDB" id="9778595at2"/>
<feature type="binding site" evidence="11">
    <location>
        <position position="298"/>
    </location>
    <ligand>
        <name>Mg(2+)</name>
        <dbReference type="ChEBI" id="CHEBI:18420"/>
    </ligand>
</feature>
<keyword evidence="4 10" id="KW-0808">Transferase</keyword>
<evidence type="ECO:0000313" key="13">
    <source>
        <dbReference type="Proteomes" id="UP000001661"/>
    </source>
</evidence>
<keyword evidence="3 10" id="KW-0285">Flavoprotein</keyword>
<feature type="binding site" evidence="11">
    <location>
        <position position="177"/>
    </location>
    <ligand>
        <name>Mg(2+)</name>
        <dbReference type="ChEBI" id="CHEBI:18420"/>
    </ligand>
</feature>
<evidence type="ECO:0000256" key="2">
    <source>
        <dbReference type="ARBA" id="ARBA00016337"/>
    </source>
</evidence>
<dbReference type="GO" id="GO:0046872">
    <property type="term" value="F:metal ion binding"/>
    <property type="evidence" value="ECO:0007669"/>
    <property type="project" value="UniProtKB-UniRule"/>
</dbReference>
<keyword evidence="12" id="KW-0449">Lipoprotein</keyword>